<comment type="caution">
    <text evidence="3">The sequence shown here is derived from an EMBL/GenBank/DDBJ whole genome shotgun (WGS) entry which is preliminary data.</text>
</comment>
<name>A0A2H0BVX8_9BACT</name>
<dbReference type="InterPro" id="IPR007060">
    <property type="entry name" value="FtsL/DivIC"/>
</dbReference>
<gene>
    <name evidence="3" type="ORF">COW99_05420</name>
</gene>
<keyword evidence="2" id="KW-0472">Membrane</keyword>
<evidence type="ECO:0008006" key="5">
    <source>
        <dbReference type="Google" id="ProtNLM"/>
    </source>
</evidence>
<dbReference type="Proteomes" id="UP000231246">
    <property type="component" value="Unassembled WGS sequence"/>
</dbReference>
<feature type="coiled-coil region" evidence="1">
    <location>
        <begin position="28"/>
        <end position="62"/>
    </location>
</feature>
<organism evidence="3 4">
    <name type="scientific">Candidatus Roizmanbacteria bacterium CG22_combo_CG10-13_8_21_14_all_38_20</name>
    <dbReference type="NCBI Taxonomy" id="1974862"/>
    <lineage>
        <taxon>Bacteria</taxon>
        <taxon>Candidatus Roizmaniibacteriota</taxon>
    </lineage>
</organism>
<reference evidence="3 4" key="1">
    <citation type="submission" date="2017-09" db="EMBL/GenBank/DDBJ databases">
        <title>Depth-based differentiation of microbial function through sediment-hosted aquifers and enrichment of novel symbionts in the deep terrestrial subsurface.</title>
        <authorList>
            <person name="Probst A.J."/>
            <person name="Ladd B."/>
            <person name="Jarett J.K."/>
            <person name="Geller-Mcgrath D.E."/>
            <person name="Sieber C.M."/>
            <person name="Emerson J.B."/>
            <person name="Anantharaman K."/>
            <person name="Thomas B.C."/>
            <person name="Malmstrom R."/>
            <person name="Stieglmeier M."/>
            <person name="Klingl A."/>
            <person name="Woyke T."/>
            <person name="Ryan C.M."/>
            <person name="Banfield J.F."/>
        </authorList>
    </citation>
    <scope>NUCLEOTIDE SEQUENCE [LARGE SCALE GENOMIC DNA]</scope>
    <source>
        <strain evidence="3">CG22_combo_CG10-13_8_21_14_all_38_20</strain>
    </source>
</reference>
<sequence>MNAKTISWIIIIIGIVLIVNLSRSIIDLSTRSQLVNKAQERLHEVQEENALLREEYQHIQSREYIEEIAREKLGLGKAGETAYVIPQSKSDRSLNEKNMKAEIPIWREWLNLFL</sequence>
<evidence type="ECO:0000313" key="4">
    <source>
        <dbReference type="Proteomes" id="UP000231246"/>
    </source>
</evidence>
<evidence type="ECO:0000256" key="1">
    <source>
        <dbReference type="SAM" id="Coils"/>
    </source>
</evidence>
<evidence type="ECO:0000313" key="3">
    <source>
        <dbReference type="EMBL" id="PIP61200.1"/>
    </source>
</evidence>
<accession>A0A2H0BVX8</accession>
<dbReference type="AlphaFoldDB" id="A0A2H0BVX8"/>
<keyword evidence="2" id="KW-0812">Transmembrane</keyword>
<proteinExistence type="predicted"/>
<dbReference type="EMBL" id="PCTA01000033">
    <property type="protein sequence ID" value="PIP61200.1"/>
    <property type="molecule type" value="Genomic_DNA"/>
</dbReference>
<protein>
    <recommendedName>
        <fullName evidence="5">Septum formation initiator</fullName>
    </recommendedName>
</protein>
<keyword evidence="2" id="KW-1133">Transmembrane helix</keyword>
<keyword evidence="1" id="KW-0175">Coiled coil</keyword>
<dbReference type="Pfam" id="PF04977">
    <property type="entry name" value="DivIC"/>
    <property type="match status" value="1"/>
</dbReference>
<evidence type="ECO:0000256" key="2">
    <source>
        <dbReference type="SAM" id="Phobius"/>
    </source>
</evidence>
<feature type="transmembrane region" description="Helical" evidence="2">
    <location>
        <begin position="6"/>
        <end position="26"/>
    </location>
</feature>